<evidence type="ECO:0000256" key="1">
    <source>
        <dbReference type="SAM" id="MobiDB-lite"/>
    </source>
</evidence>
<comment type="caution">
    <text evidence="2">The sequence shown here is derived from an EMBL/GenBank/DDBJ whole genome shotgun (WGS) entry which is preliminary data.</text>
</comment>
<feature type="compositionally biased region" description="Polar residues" evidence="1">
    <location>
        <begin position="240"/>
        <end position="253"/>
    </location>
</feature>
<dbReference type="AlphaFoldDB" id="A0AAP0RN54"/>
<sequence length="278" mass="31321">MQILRWLFKVAHEEKAREISTSLDNKEVTAAAQEANPKHIVLSEHQKPKKVEENELGHHSSKVFAVLRRRDIAKAYFYSILNLKRLKNFNRRQHWNRSMRMKKEDIARGLGISHKADSAAHAGNRVLPISDTTPSSSDITNDQCGSLEKKDRLKGDKTKVISRMKELLRWAAAAKSEKGGKYISRKVLYFRNRGTLKAVPDDDQLSNDSPKISFRWDLESCSTSSSAYSAFSMASSSKNVQAANNPSMNSTPIQDPDGCPSRTGNWITTDSEFVVLEL</sequence>
<organism evidence="2 3">
    <name type="scientific">Liquidambar formosana</name>
    <name type="common">Formosan gum</name>
    <dbReference type="NCBI Taxonomy" id="63359"/>
    <lineage>
        <taxon>Eukaryota</taxon>
        <taxon>Viridiplantae</taxon>
        <taxon>Streptophyta</taxon>
        <taxon>Embryophyta</taxon>
        <taxon>Tracheophyta</taxon>
        <taxon>Spermatophyta</taxon>
        <taxon>Magnoliopsida</taxon>
        <taxon>eudicotyledons</taxon>
        <taxon>Gunneridae</taxon>
        <taxon>Pentapetalae</taxon>
        <taxon>Saxifragales</taxon>
        <taxon>Altingiaceae</taxon>
        <taxon>Liquidambar</taxon>
    </lineage>
</organism>
<evidence type="ECO:0000313" key="3">
    <source>
        <dbReference type="Proteomes" id="UP001415857"/>
    </source>
</evidence>
<feature type="region of interest" description="Disordered" evidence="1">
    <location>
        <begin position="240"/>
        <end position="260"/>
    </location>
</feature>
<feature type="region of interest" description="Disordered" evidence="1">
    <location>
        <begin position="123"/>
        <end position="144"/>
    </location>
</feature>
<dbReference type="Proteomes" id="UP001415857">
    <property type="component" value="Unassembled WGS sequence"/>
</dbReference>
<evidence type="ECO:0000313" key="2">
    <source>
        <dbReference type="EMBL" id="KAK9280998.1"/>
    </source>
</evidence>
<dbReference type="PANTHER" id="PTHR36038:SF3">
    <property type="entry name" value="OVATE FAMILY PROTEIN"/>
    <property type="match status" value="1"/>
</dbReference>
<name>A0AAP0RN54_LIQFO</name>
<reference evidence="2 3" key="1">
    <citation type="journal article" date="2024" name="Plant J.">
        <title>Genome sequences and population genomics reveal climatic adaptation and genomic divergence between two closely related sweetgum species.</title>
        <authorList>
            <person name="Xu W.Q."/>
            <person name="Ren C.Q."/>
            <person name="Zhang X.Y."/>
            <person name="Comes H.P."/>
            <person name="Liu X.H."/>
            <person name="Li Y.G."/>
            <person name="Kettle C.J."/>
            <person name="Jalonen R."/>
            <person name="Gaisberger H."/>
            <person name="Ma Y.Z."/>
            <person name="Qiu Y.X."/>
        </authorList>
    </citation>
    <scope>NUCLEOTIDE SEQUENCE [LARGE SCALE GENOMIC DNA]</scope>
    <source>
        <strain evidence="2">Hangzhou</strain>
    </source>
</reference>
<proteinExistence type="predicted"/>
<accession>A0AAP0RN54</accession>
<feature type="compositionally biased region" description="Low complexity" evidence="1">
    <location>
        <begin position="128"/>
        <end position="140"/>
    </location>
</feature>
<dbReference type="PANTHER" id="PTHR36038">
    <property type="entry name" value="OS06G0102750 PROTEIN"/>
    <property type="match status" value="1"/>
</dbReference>
<dbReference type="EMBL" id="JBBPBK010000007">
    <property type="protein sequence ID" value="KAK9280998.1"/>
    <property type="molecule type" value="Genomic_DNA"/>
</dbReference>
<protein>
    <submittedName>
        <fullName evidence="2">Uncharacterized protein</fullName>
    </submittedName>
</protein>
<keyword evidence="3" id="KW-1185">Reference proteome</keyword>
<gene>
    <name evidence="2" type="ORF">L1049_003889</name>
</gene>